<proteinExistence type="predicted"/>
<gene>
    <name evidence="1" type="ORF">IC229_29015</name>
</gene>
<dbReference type="RefSeq" id="WP_190891523.1">
    <property type="nucleotide sequence ID" value="NZ_JACWZY010000035.1"/>
</dbReference>
<comment type="caution">
    <text evidence="1">The sequence shown here is derived from an EMBL/GenBank/DDBJ whole genome shotgun (WGS) entry which is preliminary data.</text>
</comment>
<dbReference type="EMBL" id="JACWZY010000035">
    <property type="protein sequence ID" value="MBD2704711.1"/>
    <property type="molecule type" value="Genomic_DNA"/>
</dbReference>
<dbReference type="Proteomes" id="UP000598820">
    <property type="component" value="Unassembled WGS sequence"/>
</dbReference>
<accession>A0A927AUL9</accession>
<protein>
    <submittedName>
        <fullName evidence="1">Uncharacterized protein</fullName>
    </submittedName>
</protein>
<organism evidence="1 2">
    <name type="scientific">Spirosoma profusum</name>
    <dbReference type="NCBI Taxonomy" id="2771354"/>
    <lineage>
        <taxon>Bacteria</taxon>
        <taxon>Pseudomonadati</taxon>
        <taxon>Bacteroidota</taxon>
        <taxon>Cytophagia</taxon>
        <taxon>Cytophagales</taxon>
        <taxon>Cytophagaceae</taxon>
        <taxon>Spirosoma</taxon>
    </lineage>
</organism>
<dbReference type="AlphaFoldDB" id="A0A927AUL9"/>
<evidence type="ECO:0000313" key="1">
    <source>
        <dbReference type="EMBL" id="MBD2704711.1"/>
    </source>
</evidence>
<keyword evidence="2" id="KW-1185">Reference proteome</keyword>
<evidence type="ECO:0000313" key="2">
    <source>
        <dbReference type="Proteomes" id="UP000598820"/>
    </source>
</evidence>
<reference evidence="1" key="1">
    <citation type="submission" date="2020-09" db="EMBL/GenBank/DDBJ databases">
        <authorList>
            <person name="Kim M.K."/>
        </authorList>
    </citation>
    <scope>NUCLEOTIDE SEQUENCE</scope>
    <source>
        <strain evidence="1">BT702</strain>
    </source>
</reference>
<name>A0A927AUL9_9BACT</name>
<sequence>MTTSELTQILQANALMQSQEQEERFFQALETLEMRHESEFNDSVFEQLCAVFTDNTGRMDGIGAINRLLDVMYLQAKSPKHFYNLLNKNIDAFFPHASGWLATIIAEGIYTTDISSVLVEKLNSFKPIQAIILKDKLQELFHEEIIPAEAENFLVKLAQRT</sequence>